<feature type="compositionally biased region" description="Basic and acidic residues" evidence="1">
    <location>
        <begin position="86"/>
        <end position="102"/>
    </location>
</feature>
<reference evidence="2" key="1">
    <citation type="submission" date="2016-06" db="UniProtKB">
        <authorList>
            <consortium name="WormBaseParasite"/>
        </authorList>
    </citation>
    <scope>IDENTIFICATION</scope>
</reference>
<evidence type="ECO:0000256" key="1">
    <source>
        <dbReference type="SAM" id="MobiDB-lite"/>
    </source>
</evidence>
<name>A0A183EPD1_9BILA</name>
<accession>A0A183EPD1</accession>
<feature type="compositionally biased region" description="Polar residues" evidence="1">
    <location>
        <begin position="106"/>
        <end position="116"/>
    </location>
</feature>
<feature type="compositionally biased region" description="Polar residues" evidence="1">
    <location>
        <begin position="1"/>
        <end position="11"/>
    </location>
</feature>
<proteinExistence type="predicted"/>
<protein>
    <submittedName>
        <fullName evidence="2">At1g6390-like protein</fullName>
    </submittedName>
</protein>
<feature type="region of interest" description="Disordered" evidence="1">
    <location>
        <begin position="72"/>
        <end position="142"/>
    </location>
</feature>
<dbReference type="WBParaSite" id="GPUH_0002284901-mRNA-1">
    <property type="protein sequence ID" value="GPUH_0002284901-mRNA-1"/>
    <property type="gene ID" value="GPUH_0002284901"/>
</dbReference>
<evidence type="ECO:0000313" key="2">
    <source>
        <dbReference type="WBParaSite" id="GPUH_0002284901-mRNA-1"/>
    </source>
</evidence>
<dbReference type="AlphaFoldDB" id="A0A183EPD1"/>
<organism evidence="2">
    <name type="scientific">Gongylonema pulchrum</name>
    <dbReference type="NCBI Taxonomy" id="637853"/>
    <lineage>
        <taxon>Eukaryota</taxon>
        <taxon>Metazoa</taxon>
        <taxon>Ecdysozoa</taxon>
        <taxon>Nematoda</taxon>
        <taxon>Chromadorea</taxon>
        <taxon>Rhabditida</taxon>
        <taxon>Spirurina</taxon>
        <taxon>Spiruromorpha</taxon>
        <taxon>Spiruroidea</taxon>
        <taxon>Gongylonematidae</taxon>
        <taxon>Gongylonema</taxon>
    </lineage>
</organism>
<sequence>LESPGVTNQPYGPSFGGMYKQNADNLPERSIGGTDFGRTDSSWNKSDRETSGFAPCEDRIFFRGLLNGMKLPTKVAVPDPPGPSRKRFEEAAQQSKEYRSGARNDGSWQSQPQWSGNPDGFEQQWTSPYAPEGQWNQAGRSELPNRKFTRLFADHLIVPIRGRVGNQMFPQM</sequence>
<feature type="region of interest" description="Disordered" evidence="1">
    <location>
        <begin position="1"/>
        <end position="52"/>
    </location>
</feature>